<name>F3L1M0_9GAMM</name>
<gene>
    <name evidence="1" type="ORF">IMCC3088_1360</name>
</gene>
<keyword evidence="2" id="KW-1185">Reference proteome</keyword>
<organism evidence="1 2">
    <name type="scientific">Aequoribacter fuscus</name>
    <dbReference type="NCBI Taxonomy" id="2518989"/>
    <lineage>
        <taxon>Bacteria</taxon>
        <taxon>Pseudomonadati</taxon>
        <taxon>Pseudomonadota</taxon>
        <taxon>Gammaproteobacteria</taxon>
        <taxon>Cellvibrionales</taxon>
        <taxon>Halieaceae</taxon>
        <taxon>Aequoribacter</taxon>
    </lineage>
</organism>
<evidence type="ECO:0000313" key="1">
    <source>
        <dbReference type="EMBL" id="EGG29723.1"/>
    </source>
</evidence>
<dbReference type="STRING" id="2518989.IMCC3088_1360"/>
<accession>F3L1M0</accession>
<reference evidence="1 2" key="1">
    <citation type="journal article" date="2011" name="J. Bacteriol.">
        <title>Genome sequence of strain IMCC3088, a proteorhodopsin-containing marine bacterium belonging to the OM60/NOR5 clade.</title>
        <authorList>
            <person name="Jang Y."/>
            <person name="Oh H.M."/>
            <person name="Kang I."/>
            <person name="Lee K."/>
            <person name="Yang S.J."/>
            <person name="Cho J.C."/>
        </authorList>
    </citation>
    <scope>NUCLEOTIDE SEQUENCE [LARGE SCALE GENOMIC DNA]</scope>
    <source>
        <strain evidence="1 2">IMCC3088</strain>
    </source>
</reference>
<dbReference type="EMBL" id="AEIG01000034">
    <property type="protein sequence ID" value="EGG29723.1"/>
    <property type="molecule type" value="Genomic_DNA"/>
</dbReference>
<sequence>MKNTRGLAFIHCTMAVFQQNLPAASIAIAALKSELAYAL</sequence>
<dbReference type="Proteomes" id="UP000005615">
    <property type="component" value="Unassembled WGS sequence"/>
</dbReference>
<proteinExistence type="predicted"/>
<evidence type="ECO:0000313" key="2">
    <source>
        <dbReference type="Proteomes" id="UP000005615"/>
    </source>
</evidence>
<protein>
    <submittedName>
        <fullName evidence="1">Uncharacterized protein</fullName>
    </submittedName>
</protein>
<dbReference type="AlphaFoldDB" id="F3L1M0"/>
<comment type="caution">
    <text evidence="1">The sequence shown here is derived from an EMBL/GenBank/DDBJ whole genome shotgun (WGS) entry which is preliminary data.</text>
</comment>